<evidence type="ECO:0000256" key="3">
    <source>
        <dbReference type="ARBA" id="ARBA00022771"/>
    </source>
</evidence>
<evidence type="ECO:0000256" key="5">
    <source>
        <dbReference type="ARBA" id="ARBA00023242"/>
    </source>
</evidence>
<dbReference type="FunFam" id="3.30.160.60:FF:002343">
    <property type="entry name" value="Zinc finger protein 33A"/>
    <property type="match status" value="1"/>
</dbReference>
<keyword evidence="3 6" id="KW-0863">Zinc-finger</keyword>
<evidence type="ECO:0000256" key="1">
    <source>
        <dbReference type="ARBA" id="ARBA00022723"/>
    </source>
</evidence>
<dbReference type="FunFam" id="3.30.160.60:FF:000446">
    <property type="entry name" value="Zinc finger protein"/>
    <property type="match status" value="1"/>
</dbReference>
<dbReference type="SMART" id="SM00355">
    <property type="entry name" value="ZnF_C2H2"/>
    <property type="match status" value="3"/>
</dbReference>
<evidence type="ECO:0000259" key="7">
    <source>
        <dbReference type="PROSITE" id="PS50157"/>
    </source>
</evidence>
<organism evidence="8">
    <name type="scientific">Diabrotica virgifera virgifera</name>
    <name type="common">western corn rootworm</name>
    <dbReference type="NCBI Taxonomy" id="50390"/>
    <lineage>
        <taxon>Eukaryota</taxon>
        <taxon>Metazoa</taxon>
        <taxon>Ecdysozoa</taxon>
        <taxon>Arthropoda</taxon>
        <taxon>Hexapoda</taxon>
        <taxon>Insecta</taxon>
        <taxon>Pterygota</taxon>
        <taxon>Neoptera</taxon>
        <taxon>Endopterygota</taxon>
        <taxon>Coleoptera</taxon>
        <taxon>Polyphaga</taxon>
        <taxon>Cucujiformia</taxon>
        <taxon>Chrysomeloidea</taxon>
        <taxon>Chrysomelidae</taxon>
        <taxon>Galerucinae</taxon>
        <taxon>Diabroticina</taxon>
        <taxon>Diabroticites</taxon>
        <taxon>Diabrotica</taxon>
    </lineage>
</organism>
<dbReference type="InParanoid" id="A0A6P7H4H7"/>
<evidence type="ECO:0000256" key="6">
    <source>
        <dbReference type="PROSITE-ProRule" id="PRU00042"/>
    </source>
</evidence>
<dbReference type="GO" id="GO:0000981">
    <property type="term" value="F:DNA-binding transcription factor activity, RNA polymerase II-specific"/>
    <property type="evidence" value="ECO:0007669"/>
    <property type="project" value="TreeGrafter"/>
</dbReference>
<keyword evidence="2" id="KW-0677">Repeat</keyword>
<dbReference type="GO" id="GO:0005667">
    <property type="term" value="C:transcription regulator complex"/>
    <property type="evidence" value="ECO:0007669"/>
    <property type="project" value="TreeGrafter"/>
</dbReference>
<accession>A0A6P7H4H7</accession>
<protein>
    <submittedName>
        <fullName evidence="8">Zinc finger protein 486-like</fullName>
    </submittedName>
</protein>
<keyword evidence="1" id="KW-0479">Metal-binding</keyword>
<dbReference type="FunFam" id="3.30.160.60:FF:000912">
    <property type="entry name" value="Zinc finger protein 660"/>
    <property type="match status" value="1"/>
</dbReference>
<feature type="non-terminal residue" evidence="8">
    <location>
        <position position="159"/>
    </location>
</feature>
<dbReference type="Gene3D" id="3.30.160.60">
    <property type="entry name" value="Classic Zinc Finger"/>
    <property type="match status" value="3"/>
</dbReference>
<dbReference type="GO" id="GO:0000785">
    <property type="term" value="C:chromatin"/>
    <property type="evidence" value="ECO:0007669"/>
    <property type="project" value="TreeGrafter"/>
</dbReference>
<keyword evidence="4" id="KW-0862">Zinc</keyword>
<evidence type="ECO:0000313" key="8">
    <source>
        <dbReference type="RefSeq" id="XP_028152583.1"/>
    </source>
</evidence>
<dbReference type="GO" id="GO:0008270">
    <property type="term" value="F:zinc ion binding"/>
    <property type="evidence" value="ECO:0007669"/>
    <property type="project" value="UniProtKB-KW"/>
</dbReference>
<dbReference type="Pfam" id="PF00096">
    <property type="entry name" value="zf-C2H2"/>
    <property type="match status" value="3"/>
</dbReference>
<dbReference type="GO" id="GO:0031519">
    <property type="term" value="C:PcG protein complex"/>
    <property type="evidence" value="ECO:0007669"/>
    <property type="project" value="TreeGrafter"/>
</dbReference>
<keyword evidence="5" id="KW-0539">Nucleus</keyword>
<dbReference type="PROSITE" id="PS50157">
    <property type="entry name" value="ZINC_FINGER_C2H2_2"/>
    <property type="match status" value="3"/>
</dbReference>
<feature type="domain" description="C2H2-type" evidence="7">
    <location>
        <begin position="68"/>
        <end position="95"/>
    </location>
</feature>
<dbReference type="RefSeq" id="XP_028152583.1">
    <property type="nucleotide sequence ID" value="XM_028296782.1"/>
</dbReference>
<dbReference type="PANTHER" id="PTHR14003:SF23">
    <property type="entry name" value="ZINC FINGER PROTEIN 143"/>
    <property type="match status" value="1"/>
</dbReference>
<proteinExistence type="predicted"/>
<evidence type="ECO:0000256" key="4">
    <source>
        <dbReference type="ARBA" id="ARBA00022833"/>
    </source>
</evidence>
<feature type="domain" description="C2H2-type" evidence="7">
    <location>
        <begin position="96"/>
        <end position="123"/>
    </location>
</feature>
<evidence type="ECO:0000256" key="2">
    <source>
        <dbReference type="ARBA" id="ARBA00022737"/>
    </source>
</evidence>
<dbReference type="InterPro" id="IPR036236">
    <property type="entry name" value="Znf_C2H2_sf"/>
</dbReference>
<sequence length="159" mass="18146">MSLNYIYSFCRLKCVHLVYILGCSGNNTRIKMMKTPEHSSHEEEYLGRYIEERTLSKNIKDQTGNGPYTCAICLTPFTAACTLKSHMMTHTGEKPYKCDTCLKQFTAQSALKSHMVIHTGGEPYKCKICFKQFTQVAPLKSHRMTHTGEKAYKCDICLK</sequence>
<dbReference type="GO" id="GO:0000978">
    <property type="term" value="F:RNA polymerase II cis-regulatory region sequence-specific DNA binding"/>
    <property type="evidence" value="ECO:0007669"/>
    <property type="project" value="TreeGrafter"/>
</dbReference>
<name>A0A6P7H4H7_DIAVI</name>
<dbReference type="SUPFAM" id="SSF57667">
    <property type="entry name" value="beta-beta-alpha zinc fingers"/>
    <property type="match status" value="2"/>
</dbReference>
<dbReference type="PANTHER" id="PTHR14003">
    <property type="entry name" value="TRANSCRIPTIONAL REPRESSOR PROTEIN YY"/>
    <property type="match status" value="1"/>
</dbReference>
<feature type="domain" description="C2H2-type" evidence="7">
    <location>
        <begin position="124"/>
        <end position="151"/>
    </location>
</feature>
<reference evidence="8" key="1">
    <citation type="submission" date="2025-08" db="UniProtKB">
        <authorList>
            <consortium name="RefSeq"/>
        </authorList>
    </citation>
    <scope>IDENTIFICATION</scope>
    <source>
        <tissue evidence="8">Whole insect</tissue>
    </source>
</reference>
<dbReference type="InterPro" id="IPR013087">
    <property type="entry name" value="Znf_C2H2_type"/>
</dbReference>
<dbReference type="AlphaFoldDB" id="A0A6P7H4H7"/>
<dbReference type="PROSITE" id="PS00028">
    <property type="entry name" value="ZINC_FINGER_C2H2_1"/>
    <property type="match status" value="3"/>
</dbReference>
<gene>
    <name evidence="8" type="primary">LOC114345981</name>
</gene>